<dbReference type="GeneID" id="102803853"/>
<evidence type="ECO:0000313" key="2">
    <source>
        <dbReference type="RefSeq" id="XP_006817111.1"/>
    </source>
</evidence>
<accession>A0ABM0MAS0</accession>
<dbReference type="InterPro" id="IPR028280">
    <property type="entry name" value="Njmu-R1"/>
</dbReference>
<dbReference type="PANTHER" id="PTHR14416:SF2">
    <property type="entry name" value="PROTEIN NJMU-R1"/>
    <property type="match status" value="1"/>
</dbReference>
<dbReference type="PANTHER" id="PTHR14416">
    <property type="entry name" value="PROTEIN NJMU-R1"/>
    <property type="match status" value="1"/>
</dbReference>
<organism evidence="1 2">
    <name type="scientific">Saccoglossus kowalevskii</name>
    <name type="common">Acorn worm</name>
    <dbReference type="NCBI Taxonomy" id="10224"/>
    <lineage>
        <taxon>Eukaryota</taxon>
        <taxon>Metazoa</taxon>
        <taxon>Hemichordata</taxon>
        <taxon>Enteropneusta</taxon>
        <taxon>Harrimaniidae</taxon>
        <taxon>Saccoglossus</taxon>
    </lineage>
</organism>
<proteinExistence type="predicted"/>
<dbReference type="Pfam" id="PF15053">
    <property type="entry name" value="Njmu-R1"/>
    <property type="match status" value="1"/>
</dbReference>
<reference evidence="2" key="1">
    <citation type="submission" date="2025-08" db="UniProtKB">
        <authorList>
            <consortium name="RefSeq"/>
        </authorList>
    </citation>
    <scope>IDENTIFICATION</scope>
    <source>
        <tissue evidence="2">Testes</tissue>
    </source>
</reference>
<protein>
    <submittedName>
        <fullName evidence="2">Protein Njmu-R1-like</fullName>
    </submittedName>
</protein>
<gene>
    <name evidence="2" type="primary">LOC102803853</name>
</gene>
<name>A0ABM0MAS0_SACKO</name>
<keyword evidence="1" id="KW-1185">Reference proteome</keyword>
<sequence>MADIDMEEIDSPIVDIPVKESVSSIDDSPITETLEEIQKDYRFFALYTYHANSISVIATDLPAENETSLRSAIAKRLSKGTVYGGSGNVASIEIGLSGDSSYCYYCLLRQAGEDKLTIEGASNNLITEGAASVTSREYLSLFFLTIFTYRPELDIFSHGLLPLIDTDLTEISKMHSYLVDWYTSSMEFLCRSVQKLQNNVAYVIHAAMMNFKIDIHGENQSLKEDIEKFSNCCSLAGLLQHSDISETQLSPDTPIDTSLVEISRKPHKEKSLGKLSIVVTPDKVTFDCTECNIFCRDWAQALCNGDDHNPVYLRQIIENYKLKAIQDMNTLQRLIRQAENDHYALYR</sequence>
<dbReference type="RefSeq" id="XP_006817111.1">
    <property type="nucleotide sequence ID" value="XM_006817048.1"/>
</dbReference>
<evidence type="ECO:0000313" key="1">
    <source>
        <dbReference type="Proteomes" id="UP000694865"/>
    </source>
</evidence>
<dbReference type="Proteomes" id="UP000694865">
    <property type="component" value="Unplaced"/>
</dbReference>